<evidence type="ECO:0000313" key="1">
    <source>
        <dbReference type="EMBL" id="KAL3571025.1"/>
    </source>
</evidence>
<dbReference type="Proteomes" id="UP000309997">
    <property type="component" value="Unassembled WGS sequence"/>
</dbReference>
<dbReference type="EMBL" id="RCHU02000015">
    <property type="protein sequence ID" value="KAL3571025.1"/>
    <property type="molecule type" value="Genomic_DNA"/>
</dbReference>
<keyword evidence="2" id="KW-1185">Reference proteome</keyword>
<evidence type="ECO:0000313" key="2">
    <source>
        <dbReference type="Proteomes" id="UP000309997"/>
    </source>
</evidence>
<reference evidence="1 2" key="1">
    <citation type="journal article" date="2024" name="Plant Biotechnol. J.">
        <title>Genome and CRISPR/Cas9 system of a widespread forest tree (Populus alba) in the world.</title>
        <authorList>
            <person name="Liu Y.J."/>
            <person name="Jiang P.F."/>
            <person name="Han X.M."/>
            <person name="Li X.Y."/>
            <person name="Wang H.M."/>
            <person name="Wang Y.J."/>
            <person name="Wang X.X."/>
            <person name="Zeng Q.Y."/>
        </authorList>
    </citation>
    <scope>NUCLEOTIDE SEQUENCE [LARGE SCALE GENOMIC DNA]</scope>
    <source>
        <strain evidence="2">cv. PAL-ZL1</strain>
    </source>
</reference>
<proteinExistence type="predicted"/>
<sequence length="302" mass="32325">MTKSKTKSSILRSTQGDFRFQTNCHAFASCTPRVHSRSCSPVQYGFISPSPTSTPPRTKVVFANFVDFSSLARVSSKRKYKTMQKNGFLAQSLHPPSSGGCNGRSYSCSRTSPLPTKRLVEYNPSGSCLGLGGLNPTLSIVSPSQPSFGKSHPSSFPSGVTPSPIGATSFASPVKDKSLPGYSRDLKENQLDFTFSEEEYEKYSPSSPAPAIPVILASPKGANLDPSKTENVGIVFTRLSPPVDAPTVPTVPSVAQDEQQCNQATSIGSKGWETVRKRKNGNGNKHHSPSSKTLPVESSQPP</sequence>
<gene>
    <name evidence="1" type="ORF">D5086_028274</name>
</gene>
<organism evidence="1 2">
    <name type="scientific">Populus alba</name>
    <name type="common">White poplar</name>
    <dbReference type="NCBI Taxonomy" id="43335"/>
    <lineage>
        <taxon>Eukaryota</taxon>
        <taxon>Viridiplantae</taxon>
        <taxon>Streptophyta</taxon>
        <taxon>Embryophyta</taxon>
        <taxon>Tracheophyta</taxon>
        <taxon>Spermatophyta</taxon>
        <taxon>Magnoliopsida</taxon>
        <taxon>eudicotyledons</taxon>
        <taxon>Gunneridae</taxon>
        <taxon>Pentapetalae</taxon>
        <taxon>rosids</taxon>
        <taxon>fabids</taxon>
        <taxon>Malpighiales</taxon>
        <taxon>Salicaceae</taxon>
        <taxon>Saliceae</taxon>
        <taxon>Populus</taxon>
    </lineage>
</organism>
<name>A0ACC4AXU0_POPAL</name>
<accession>A0ACC4AXU0</accession>
<protein>
    <submittedName>
        <fullName evidence="1">Uncharacterized protein</fullName>
    </submittedName>
</protein>
<comment type="caution">
    <text evidence="1">The sequence shown here is derived from an EMBL/GenBank/DDBJ whole genome shotgun (WGS) entry which is preliminary data.</text>
</comment>